<accession>A0A9J6AY10</accession>
<evidence type="ECO:0000313" key="2">
    <source>
        <dbReference type="Proteomes" id="UP000824120"/>
    </source>
</evidence>
<proteinExistence type="predicted"/>
<dbReference type="InterPro" id="IPR036457">
    <property type="entry name" value="PPM-type-like_dom_sf"/>
</dbReference>
<reference evidence="1 2" key="1">
    <citation type="submission" date="2020-09" db="EMBL/GenBank/DDBJ databases">
        <title>De no assembly of potato wild relative species, Solanum commersonii.</title>
        <authorList>
            <person name="Cho K."/>
        </authorList>
    </citation>
    <scope>NUCLEOTIDE SEQUENCE [LARGE SCALE GENOMIC DNA]</scope>
    <source>
        <strain evidence="1">LZ3.2</strain>
        <tissue evidence="1">Leaf</tissue>
    </source>
</reference>
<dbReference type="OrthoDB" id="1723891at2759"/>
<organism evidence="1 2">
    <name type="scientific">Solanum commersonii</name>
    <name type="common">Commerson's wild potato</name>
    <name type="synonym">Commerson's nightshade</name>
    <dbReference type="NCBI Taxonomy" id="4109"/>
    <lineage>
        <taxon>Eukaryota</taxon>
        <taxon>Viridiplantae</taxon>
        <taxon>Streptophyta</taxon>
        <taxon>Embryophyta</taxon>
        <taxon>Tracheophyta</taxon>
        <taxon>Spermatophyta</taxon>
        <taxon>Magnoliopsida</taxon>
        <taxon>eudicotyledons</taxon>
        <taxon>Gunneridae</taxon>
        <taxon>Pentapetalae</taxon>
        <taxon>asterids</taxon>
        <taxon>lamiids</taxon>
        <taxon>Solanales</taxon>
        <taxon>Solanaceae</taxon>
        <taxon>Solanoideae</taxon>
        <taxon>Solaneae</taxon>
        <taxon>Solanum</taxon>
    </lineage>
</organism>
<dbReference type="Gene3D" id="3.60.40.10">
    <property type="entry name" value="PPM-type phosphatase domain"/>
    <property type="match status" value="1"/>
</dbReference>
<protein>
    <submittedName>
        <fullName evidence="1">Uncharacterized protein</fullName>
    </submittedName>
</protein>
<dbReference type="AlphaFoldDB" id="A0A9J6AY10"/>
<sequence>MLYRKMRILFFDMEVWNVISNKEAVEIVSEISDRAKTAQHIVQCVVRAWKCKRRGIVVDDISAIVLFFHSKISVSIFTLTRQNNELNVRVAKKSAQENKKAKATLLHHVNKDIKAYNCTTQVAISDGYEIGNANVDLHSEFCFEL</sequence>
<gene>
    <name evidence="1" type="ORF">H5410_000700</name>
</gene>
<dbReference type="Proteomes" id="UP000824120">
    <property type="component" value="Chromosome 1"/>
</dbReference>
<evidence type="ECO:0000313" key="1">
    <source>
        <dbReference type="EMBL" id="KAG5628983.1"/>
    </source>
</evidence>
<comment type="caution">
    <text evidence="1">The sequence shown here is derived from an EMBL/GenBank/DDBJ whole genome shotgun (WGS) entry which is preliminary data.</text>
</comment>
<keyword evidence="2" id="KW-1185">Reference proteome</keyword>
<dbReference type="EMBL" id="JACXVP010000001">
    <property type="protein sequence ID" value="KAG5628983.1"/>
    <property type="molecule type" value="Genomic_DNA"/>
</dbReference>
<name>A0A9J6AY10_SOLCO</name>
<dbReference type="SUPFAM" id="SSF81606">
    <property type="entry name" value="PP2C-like"/>
    <property type="match status" value="1"/>
</dbReference>